<keyword evidence="3" id="KW-0808">Transferase</keyword>
<reference evidence="8 9" key="1">
    <citation type="submission" date="2009-02" db="EMBL/GenBank/DDBJ databases">
        <title>The Genome Sequence of Oxalobacter formigenes OXCC13.</title>
        <authorList>
            <consortium name="The Broad Institute Genome Sequencing Platform"/>
            <person name="Ward D."/>
            <person name="Young S.K."/>
            <person name="Kodira C.D."/>
            <person name="Zeng Q."/>
            <person name="Koehrsen M."/>
            <person name="Alvarado L."/>
            <person name="Berlin A."/>
            <person name="Borenstein D."/>
            <person name="Chen Z."/>
            <person name="Engels R."/>
            <person name="Freedman E."/>
            <person name="Gellesch M."/>
            <person name="Goldberg J."/>
            <person name="Griggs A."/>
            <person name="Gujja S."/>
            <person name="Heiman D."/>
            <person name="Hepburn T."/>
            <person name="Howarth C."/>
            <person name="Jen D."/>
            <person name="Larson L."/>
            <person name="Lewis B."/>
            <person name="Mehta T."/>
            <person name="Park D."/>
            <person name="Pearson M."/>
            <person name="Roberts A."/>
            <person name="Saif S."/>
            <person name="Shea T."/>
            <person name="Shenoy N."/>
            <person name="Sisk P."/>
            <person name="Stolte C."/>
            <person name="Sykes S."/>
            <person name="Walk T."/>
            <person name="White J."/>
            <person name="Yandava C."/>
            <person name="Allison M.J."/>
            <person name="Lander E."/>
            <person name="Nusbaum C."/>
            <person name="Galagan J."/>
            <person name="Birren B."/>
        </authorList>
    </citation>
    <scope>NUCLEOTIDE SEQUENCE [LARGE SCALE GENOMIC DNA]</scope>
    <source>
        <strain evidence="8 9">OXCC13</strain>
    </source>
</reference>
<sequence>MLTSLKKQEIKDFFSRLDLFIADRLLFKDRIFKTVSTLHADYFFDFDINKAVKGKDNWYFLGNSFGRVIDKHTADIPSLNRETLAHIQEMAELKEFAESMDSSFFYVICPDKHGIYHEYLPDYLAGKNHEEHRYVNKVIPLLRADKINVMDLYSILKSNKQAGNLYYRTDTHWNMHGASIGFESIYGGMKAMLPDKKIKDIAFLSKYSLKIIPSSNGDLISIGGFYNALLKNDDNYAMTYEPDSTIVWTIDGKEEVAPVSRGKLINNAKAENPIKMHNQNAANKMKLVVIGDSFFQALSPFFNASFSDIVYIAHTIPIHDQEQVIQKFKPDIVVYETVERHI</sequence>
<protein>
    <recommendedName>
        <fullName evidence="7">AlgX/AlgJ SGNH hydrolase-like domain-containing protein</fullName>
    </recommendedName>
</protein>
<evidence type="ECO:0000256" key="3">
    <source>
        <dbReference type="ARBA" id="ARBA00022679"/>
    </source>
</evidence>
<dbReference type="Pfam" id="PF16822">
    <property type="entry name" value="ALGX"/>
    <property type="match status" value="1"/>
</dbReference>
<dbReference type="UniPathway" id="UPA00286"/>
<dbReference type="STRING" id="847.BRW83_1001"/>
<evidence type="ECO:0000256" key="4">
    <source>
        <dbReference type="ARBA" id="ARBA00022729"/>
    </source>
</evidence>
<feature type="domain" description="AlgX/AlgJ SGNH hydrolase-like" evidence="7">
    <location>
        <begin position="52"/>
        <end position="187"/>
    </location>
</feature>
<dbReference type="HOGENOM" id="CLU_045959_1_0_4"/>
<gene>
    <name evidence="8" type="ORF">OFBG_01138</name>
</gene>
<comment type="subcellular location">
    <subcellularLocation>
        <location evidence="1">Periplasm</location>
    </subcellularLocation>
</comment>
<organism evidence="8 9">
    <name type="scientific">Oxalobacter formigenes OXCC13</name>
    <dbReference type="NCBI Taxonomy" id="556269"/>
    <lineage>
        <taxon>Bacteria</taxon>
        <taxon>Pseudomonadati</taxon>
        <taxon>Pseudomonadota</taxon>
        <taxon>Betaproteobacteria</taxon>
        <taxon>Burkholderiales</taxon>
        <taxon>Oxalobacteraceae</taxon>
        <taxon>Oxalobacter</taxon>
    </lineage>
</organism>
<evidence type="ECO:0000256" key="1">
    <source>
        <dbReference type="ARBA" id="ARBA00004418"/>
    </source>
</evidence>
<dbReference type="InterPro" id="IPR031811">
    <property type="entry name" value="ALGX/ALGJ_SGNH-like"/>
</dbReference>
<dbReference type="AlphaFoldDB" id="C3XA84"/>
<dbReference type="EMBL" id="GG658170">
    <property type="protein sequence ID" value="EEO30110.1"/>
    <property type="molecule type" value="Genomic_DNA"/>
</dbReference>
<proteinExistence type="predicted"/>
<accession>C3XA84</accession>
<keyword evidence="9" id="KW-1185">Reference proteome</keyword>
<evidence type="ECO:0000256" key="6">
    <source>
        <dbReference type="ARBA" id="ARBA00022841"/>
    </source>
</evidence>
<evidence type="ECO:0000313" key="8">
    <source>
        <dbReference type="EMBL" id="EEO30110.1"/>
    </source>
</evidence>
<evidence type="ECO:0000256" key="2">
    <source>
        <dbReference type="ARBA" id="ARBA00005182"/>
    </source>
</evidence>
<name>C3XA84_OXAFO</name>
<comment type="pathway">
    <text evidence="2">Glycan biosynthesis; alginate biosynthesis.</text>
</comment>
<keyword evidence="4" id="KW-0732">Signal</keyword>
<dbReference type="Proteomes" id="UP000005089">
    <property type="component" value="Unassembled WGS sequence"/>
</dbReference>
<evidence type="ECO:0000256" key="5">
    <source>
        <dbReference type="ARBA" id="ARBA00022764"/>
    </source>
</evidence>
<dbReference type="GO" id="GO:0016740">
    <property type="term" value="F:transferase activity"/>
    <property type="evidence" value="ECO:0007669"/>
    <property type="project" value="UniProtKB-KW"/>
</dbReference>
<evidence type="ECO:0000313" key="9">
    <source>
        <dbReference type="Proteomes" id="UP000005089"/>
    </source>
</evidence>
<evidence type="ECO:0000259" key="7">
    <source>
        <dbReference type="Pfam" id="PF16822"/>
    </source>
</evidence>
<keyword evidence="5" id="KW-0574">Periplasm</keyword>
<dbReference type="GO" id="GO:0042121">
    <property type="term" value="P:alginic acid biosynthetic process"/>
    <property type="evidence" value="ECO:0007669"/>
    <property type="project" value="UniProtKB-UniPathway"/>
</dbReference>
<dbReference type="GO" id="GO:0042597">
    <property type="term" value="C:periplasmic space"/>
    <property type="evidence" value="ECO:0007669"/>
    <property type="project" value="UniProtKB-SubCell"/>
</dbReference>
<keyword evidence="6" id="KW-0016">Alginate biosynthesis</keyword>